<dbReference type="SUPFAM" id="SSF88723">
    <property type="entry name" value="PIN domain-like"/>
    <property type="match status" value="1"/>
</dbReference>
<evidence type="ECO:0000313" key="5">
    <source>
        <dbReference type="EMBL" id="RSH88680.1"/>
    </source>
</evidence>
<evidence type="ECO:0000256" key="2">
    <source>
        <dbReference type="ARBA" id="ARBA00022517"/>
    </source>
</evidence>
<keyword evidence="3" id="KW-0698">rRNA processing</keyword>
<keyword evidence="4" id="KW-0539">Nucleus</keyword>
<dbReference type="GO" id="GO:0032040">
    <property type="term" value="C:small-subunit processome"/>
    <property type="evidence" value="ECO:0007669"/>
    <property type="project" value="InterPro"/>
</dbReference>
<evidence type="ECO:0000256" key="1">
    <source>
        <dbReference type="ARBA" id="ARBA00004604"/>
    </source>
</evidence>
<dbReference type="EMBL" id="RSCD01000016">
    <property type="protein sequence ID" value="RSH88680.1"/>
    <property type="molecule type" value="Genomic_DNA"/>
</dbReference>
<dbReference type="Proteomes" id="UP000279259">
    <property type="component" value="Unassembled WGS sequence"/>
</dbReference>
<comment type="caution">
    <text evidence="5">The sequence shown here is derived from an EMBL/GenBank/DDBJ whole genome shotgun (WGS) entry which is preliminary data.</text>
</comment>
<evidence type="ECO:0008006" key="7">
    <source>
        <dbReference type="Google" id="ProtNLM"/>
    </source>
</evidence>
<protein>
    <recommendedName>
        <fullName evidence="7">PIN domain-containing protein</fullName>
    </recommendedName>
</protein>
<gene>
    <name evidence="5" type="ORF">EHS25_002907</name>
</gene>
<comment type="subcellular location">
    <subcellularLocation>
        <location evidence="1">Nucleus</location>
        <location evidence="1">Nucleolus</location>
    </subcellularLocation>
</comment>
<dbReference type="InterPro" id="IPR029060">
    <property type="entry name" value="PIN-like_dom_sf"/>
</dbReference>
<name>A0A427YC35_9TREE</name>
<dbReference type="InterPro" id="IPR006984">
    <property type="entry name" value="Fcf1/UTP23"/>
</dbReference>
<keyword evidence="2" id="KW-0690">Ribosome biogenesis</keyword>
<accession>A0A427YC35</accession>
<dbReference type="PANTHER" id="PTHR12416">
    <property type="entry name" value="RRNA-PROCESSING PROTEIN UTP23 HOMOLOG"/>
    <property type="match status" value="1"/>
</dbReference>
<dbReference type="OrthoDB" id="76105at2759"/>
<reference evidence="5 6" key="1">
    <citation type="submission" date="2018-11" db="EMBL/GenBank/DDBJ databases">
        <title>Genome sequence of Saitozyma podzolica DSM 27192.</title>
        <authorList>
            <person name="Aliyu H."/>
            <person name="Gorte O."/>
            <person name="Ochsenreither K."/>
        </authorList>
    </citation>
    <scope>NUCLEOTIDE SEQUENCE [LARGE SCALE GENOMIC DNA]</scope>
    <source>
        <strain evidence="5 6">DSM 27192</strain>
    </source>
</reference>
<keyword evidence="6" id="KW-1185">Reference proteome</keyword>
<dbReference type="GO" id="GO:0006364">
    <property type="term" value="P:rRNA processing"/>
    <property type="evidence" value="ECO:0007669"/>
    <property type="project" value="UniProtKB-KW"/>
</dbReference>
<dbReference type="AlphaFoldDB" id="A0A427YC35"/>
<proteinExistence type="predicted"/>
<evidence type="ECO:0000313" key="6">
    <source>
        <dbReference type="Proteomes" id="UP000279259"/>
    </source>
</evidence>
<dbReference type="InterPro" id="IPR037503">
    <property type="entry name" value="Fcf1_PIN"/>
</dbReference>
<organism evidence="5 6">
    <name type="scientific">Saitozyma podzolica</name>
    <dbReference type="NCBI Taxonomy" id="1890683"/>
    <lineage>
        <taxon>Eukaryota</taxon>
        <taxon>Fungi</taxon>
        <taxon>Dikarya</taxon>
        <taxon>Basidiomycota</taxon>
        <taxon>Agaricomycotina</taxon>
        <taxon>Tremellomycetes</taxon>
        <taxon>Tremellales</taxon>
        <taxon>Trimorphomycetaceae</taxon>
        <taxon>Saitozyma</taxon>
    </lineage>
</organism>
<dbReference type="CDD" id="cd09864">
    <property type="entry name" value="PIN_Fcf1-like"/>
    <property type="match status" value="1"/>
</dbReference>
<dbReference type="Gene3D" id="3.40.50.1010">
    <property type="entry name" value="5'-nuclease"/>
    <property type="match status" value="1"/>
</dbReference>
<dbReference type="STRING" id="1890683.A0A427YC35"/>
<dbReference type="Pfam" id="PF04900">
    <property type="entry name" value="Fcf1"/>
    <property type="match status" value="1"/>
</dbReference>
<evidence type="ECO:0000256" key="3">
    <source>
        <dbReference type="ARBA" id="ARBA00022552"/>
    </source>
</evidence>
<sequence length="239" mass="26895">MVSSGVSFTATLTHLAQGKATKTRKFAAVKRMLKPSDPRLKENVEKAAKKAEKEKAAEERRQVAQVSSSLFLSHNTDLGPPYRVLVDTNFINFSIQNKIELVQGMMDCLMAKLEWDELTTRRHPDHLGLCARRVGEAGTEVSSRSENSQRPALRPTTLRPCVRSRFCSDVIYISDPSDSGTYADDCLVQRVTAHKCYIVATCDRDLRRRIRKVPGVPLMYVVKHRYQIERLPDGGAAFT</sequence>
<evidence type="ECO:0000256" key="4">
    <source>
        <dbReference type="ARBA" id="ARBA00023242"/>
    </source>
</evidence>